<dbReference type="OrthoDB" id="13008at10239"/>
<evidence type="ECO:0000259" key="1">
    <source>
        <dbReference type="Pfam" id="PF10686"/>
    </source>
</evidence>
<protein>
    <recommendedName>
        <fullName evidence="1">YspA cpYpsA-related SLOG domain-containing protein</fullName>
    </recommendedName>
</protein>
<dbReference type="RefSeq" id="YP_009103373.1">
    <property type="nucleotide sequence ID" value="NC_025459.1"/>
</dbReference>
<keyword evidence="3" id="KW-1185">Reference proteome</keyword>
<organism evidence="2 3">
    <name type="scientific">Aeromonas phage pAh6-C</name>
    <dbReference type="NCBI Taxonomy" id="1505227"/>
    <lineage>
        <taxon>Viruses</taxon>
        <taxon>Duplodnaviria</taxon>
        <taxon>Heunggongvirae</taxon>
        <taxon>Uroviricota</taxon>
        <taxon>Caudoviricetes</taxon>
        <taxon>Chaseviridae</taxon>
        <taxon>Nefertitivirinae</taxon>
        <taxon>Pahsextavirus</taxon>
        <taxon>Pahsextavirus pAh6C</taxon>
    </lineage>
</organism>
<dbReference type="Pfam" id="PF10686">
    <property type="entry name" value="YAcAr"/>
    <property type="match status" value="1"/>
</dbReference>
<sequence>MTMIFRVAIVGGRDFTDMTKLTACCDHMLSNKVNLGYRIVIINGTAKGADELGGRYADLRGYTQEKFVPEWDKLGKRAGMVRNTDMAHRADAVIAFWDGTSKGTRNMIQTCQRLGKPIQVYKY</sequence>
<dbReference type="GeneID" id="22112295"/>
<gene>
    <name evidence="2" type="ORF">AH6C_039</name>
</gene>
<proteinExistence type="predicted"/>
<reference evidence="2 3" key="1">
    <citation type="submission" date="2014-05" db="EMBL/GenBank/DDBJ databases">
        <title>Complete genome sequence of Aeromonas bacteriophage pAh6-C.</title>
        <authorList>
            <person name="Jun J.W."/>
            <person name="Park S.C."/>
        </authorList>
    </citation>
    <scope>NUCLEOTIDE SEQUENCE [LARGE SCALE GENOMIC DNA]</scope>
</reference>
<accession>A0A076G4I8</accession>
<dbReference type="KEGG" id="vg:22112295"/>
<feature type="domain" description="YspA cpYpsA-related SLOG" evidence="1">
    <location>
        <begin position="6"/>
        <end position="73"/>
    </location>
</feature>
<evidence type="ECO:0000313" key="2">
    <source>
        <dbReference type="EMBL" id="AII26793.1"/>
    </source>
</evidence>
<dbReference type="EMBL" id="KJ858521">
    <property type="protein sequence ID" value="AII26793.1"/>
    <property type="molecule type" value="Genomic_DNA"/>
</dbReference>
<dbReference type="InterPro" id="IPR019627">
    <property type="entry name" value="YAcAr"/>
</dbReference>
<dbReference type="Proteomes" id="UP000028666">
    <property type="component" value="Segment"/>
</dbReference>
<evidence type="ECO:0000313" key="3">
    <source>
        <dbReference type="Proteomes" id="UP000028666"/>
    </source>
</evidence>
<dbReference type="Gene3D" id="3.40.50.450">
    <property type="match status" value="1"/>
</dbReference>
<name>A0A076G4I8_9CAUD</name>